<dbReference type="InterPro" id="IPR044068">
    <property type="entry name" value="CB"/>
</dbReference>
<dbReference type="PROSITE" id="PS51900">
    <property type="entry name" value="CB"/>
    <property type="match status" value="1"/>
</dbReference>
<dbReference type="RefSeq" id="WP_072991527.1">
    <property type="nucleotide sequence ID" value="NZ_FQZB01000016.1"/>
</dbReference>
<dbReference type="PANTHER" id="PTHR30349">
    <property type="entry name" value="PHAGE INTEGRASE-RELATED"/>
    <property type="match status" value="1"/>
</dbReference>
<dbReference type="OrthoDB" id="9785687at2"/>
<protein>
    <submittedName>
        <fullName evidence="7">Site-specific recombinase XerD</fullName>
    </submittedName>
</protein>
<dbReference type="InterPro" id="IPR013762">
    <property type="entry name" value="Integrase-like_cat_sf"/>
</dbReference>
<sequence>MEYNVTYRKKDNGIQVIISYKDKLSKWKQKSKQGFPDTREGTKKAKIAADKMLQELKEKQSLNIVEGSENLTIGELKKDYLNHIKTHREYNTFKNYEQSLNYFSLDDIEVAKLKLADVQKCVNALANKYSLATIQRRTTIFKCMLNFAHRQYNIPVASIVNLTLPSTKSSTDKKALTNEEQIKLLNFYETKGNDYYLVTLLALKCGLRVGEILGLTWRDIDFEKSIIDINKQWKIDKLTEKYNFGDLKSKNSYRIVPIPPKTLNQLKEIKLKLENDKVVDFNLNNSRLIESTSTYSMSSNLGRQLQRKFGICIHELRHTYATNLISNGIDFKTAAKLLGHDIEQTMKTYSHVTDDMMKKATDLISKIF</sequence>
<dbReference type="InterPro" id="IPR010998">
    <property type="entry name" value="Integrase_recombinase_N"/>
</dbReference>
<evidence type="ECO:0000313" key="8">
    <source>
        <dbReference type="Proteomes" id="UP000184310"/>
    </source>
</evidence>
<name>A0A1M6RZS0_9CLOT</name>
<evidence type="ECO:0000256" key="3">
    <source>
        <dbReference type="ARBA" id="ARBA00023172"/>
    </source>
</evidence>
<evidence type="ECO:0000313" key="7">
    <source>
        <dbReference type="EMBL" id="SHK37838.1"/>
    </source>
</evidence>
<evidence type="ECO:0000259" key="6">
    <source>
        <dbReference type="PROSITE" id="PS51900"/>
    </source>
</evidence>
<dbReference type="GO" id="GO:0015074">
    <property type="term" value="P:DNA integration"/>
    <property type="evidence" value="ECO:0007669"/>
    <property type="project" value="InterPro"/>
</dbReference>
<dbReference type="PANTHER" id="PTHR30349:SF64">
    <property type="entry name" value="PROPHAGE INTEGRASE INTD-RELATED"/>
    <property type="match status" value="1"/>
</dbReference>
<dbReference type="InterPro" id="IPR050090">
    <property type="entry name" value="Tyrosine_recombinase_XerCD"/>
</dbReference>
<dbReference type="GO" id="GO:0003677">
    <property type="term" value="F:DNA binding"/>
    <property type="evidence" value="ECO:0007669"/>
    <property type="project" value="UniProtKB-UniRule"/>
</dbReference>
<dbReference type="PROSITE" id="PS51898">
    <property type="entry name" value="TYR_RECOMBINASE"/>
    <property type="match status" value="1"/>
</dbReference>
<dbReference type="AlphaFoldDB" id="A0A1M6RZS0"/>
<comment type="similarity">
    <text evidence="1">Belongs to the 'phage' integrase family.</text>
</comment>
<dbReference type="InterPro" id="IPR002104">
    <property type="entry name" value="Integrase_catalytic"/>
</dbReference>
<dbReference type="GO" id="GO:0006310">
    <property type="term" value="P:DNA recombination"/>
    <property type="evidence" value="ECO:0007669"/>
    <property type="project" value="UniProtKB-KW"/>
</dbReference>
<reference evidence="7 8" key="1">
    <citation type="submission" date="2016-11" db="EMBL/GenBank/DDBJ databases">
        <authorList>
            <person name="Jaros S."/>
            <person name="Januszkiewicz K."/>
            <person name="Wedrychowicz H."/>
        </authorList>
    </citation>
    <scope>NUCLEOTIDE SEQUENCE [LARGE SCALE GENOMIC DNA]</scope>
    <source>
        <strain evidence="7 8">DSM 21758</strain>
    </source>
</reference>
<dbReference type="EMBL" id="FQZB01000016">
    <property type="protein sequence ID" value="SHK37838.1"/>
    <property type="molecule type" value="Genomic_DNA"/>
</dbReference>
<dbReference type="InterPro" id="IPR011010">
    <property type="entry name" value="DNA_brk_join_enz"/>
</dbReference>
<evidence type="ECO:0000256" key="1">
    <source>
        <dbReference type="ARBA" id="ARBA00008857"/>
    </source>
</evidence>
<keyword evidence="8" id="KW-1185">Reference proteome</keyword>
<dbReference type="Pfam" id="PF00589">
    <property type="entry name" value="Phage_integrase"/>
    <property type="match status" value="1"/>
</dbReference>
<accession>A0A1M6RZS0</accession>
<feature type="domain" description="Core-binding (CB)" evidence="6">
    <location>
        <begin position="71"/>
        <end position="149"/>
    </location>
</feature>
<dbReference type="CDD" id="cd01189">
    <property type="entry name" value="INT_ICEBs1_C_like"/>
    <property type="match status" value="1"/>
</dbReference>
<dbReference type="Gene3D" id="1.10.443.10">
    <property type="entry name" value="Intergrase catalytic core"/>
    <property type="match status" value="1"/>
</dbReference>
<dbReference type="Proteomes" id="UP000184310">
    <property type="component" value="Unassembled WGS sequence"/>
</dbReference>
<keyword evidence="3" id="KW-0233">DNA recombination</keyword>
<dbReference type="STRING" id="1121302.SAMN02745163_03711"/>
<feature type="domain" description="Tyr recombinase" evidence="5">
    <location>
        <begin position="171"/>
        <end position="362"/>
    </location>
</feature>
<gene>
    <name evidence="7" type="ORF">SAMN02745163_03711</name>
</gene>
<proteinExistence type="inferred from homology"/>
<evidence type="ECO:0000256" key="2">
    <source>
        <dbReference type="ARBA" id="ARBA00023125"/>
    </source>
</evidence>
<dbReference type="SUPFAM" id="SSF56349">
    <property type="entry name" value="DNA breaking-rejoining enzymes"/>
    <property type="match status" value="1"/>
</dbReference>
<evidence type="ECO:0000259" key="5">
    <source>
        <dbReference type="PROSITE" id="PS51898"/>
    </source>
</evidence>
<keyword evidence="2 4" id="KW-0238">DNA-binding</keyword>
<dbReference type="Gene3D" id="1.10.150.130">
    <property type="match status" value="1"/>
</dbReference>
<organism evidence="7 8">
    <name type="scientific">Clostridium cavendishii DSM 21758</name>
    <dbReference type="NCBI Taxonomy" id="1121302"/>
    <lineage>
        <taxon>Bacteria</taxon>
        <taxon>Bacillati</taxon>
        <taxon>Bacillota</taxon>
        <taxon>Clostridia</taxon>
        <taxon>Eubacteriales</taxon>
        <taxon>Clostridiaceae</taxon>
        <taxon>Clostridium</taxon>
    </lineage>
</organism>
<evidence type="ECO:0000256" key="4">
    <source>
        <dbReference type="PROSITE-ProRule" id="PRU01248"/>
    </source>
</evidence>